<dbReference type="InterPro" id="IPR029016">
    <property type="entry name" value="GAF-like_dom_sf"/>
</dbReference>
<keyword evidence="3" id="KW-1133">Transmembrane helix</keyword>
<dbReference type="SMART" id="SM00091">
    <property type="entry name" value="PAS"/>
    <property type="match status" value="2"/>
</dbReference>
<dbReference type="HOGENOM" id="CLU_000445_70_20_4"/>
<dbReference type="RefSeq" id="WP_020995169.1">
    <property type="nucleotide sequence ID" value="NZ_CABMNL010000001.1"/>
</dbReference>
<dbReference type="Pfam" id="PF13426">
    <property type="entry name" value="PAS_9"/>
    <property type="match status" value="2"/>
</dbReference>
<comment type="caution">
    <text evidence="8">The sequence shown here is derived from an EMBL/GenBank/DDBJ whole genome shotgun (WGS) entry which is preliminary data.</text>
</comment>
<evidence type="ECO:0000313" key="9">
    <source>
        <dbReference type="Proteomes" id="UP000003973"/>
    </source>
</evidence>
<dbReference type="SUPFAM" id="SSF55073">
    <property type="entry name" value="Nucleotide cyclase"/>
    <property type="match status" value="1"/>
</dbReference>
<dbReference type="InterPro" id="IPR001610">
    <property type="entry name" value="PAC"/>
</dbReference>
<keyword evidence="2" id="KW-0175">Coiled coil</keyword>
<dbReference type="InterPro" id="IPR000014">
    <property type="entry name" value="PAS"/>
</dbReference>
<dbReference type="SUPFAM" id="SSF141868">
    <property type="entry name" value="EAL domain-like"/>
    <property type="match status" value="1"/>
</dbReference>
<evidence type="ECO:0000256" key="3">
    <source>
        <dbReference type="SAM" id="Phobius"/>
    </source>
</evidence>
<dbReference type="PROSITE" id="PS50887">
    <property type="entry name" value="GGDEF"/>
    <property type="match status" value="1"/>
</dbReference>
<evidence type="ECO:0000259" key="7">
    <source>
        <dbReference type="PROSITE" id="PS50887"/>
    </source>
</evidence>
<dbReference type="InterPro" id="IPR029787">
    <property type="entry name" value="Nucleotide_cyclase"/>
</dbReference>
<dbReference type="PANTHER" id="PTHR44757:SF2">
    <property type="entry name" value="BIOFILM ARCHITECTURE MAINTENANCE PROTEIN MBAA"/>
    <property type="match status" value="1"/>
</dbReference>
<comment type="catalytic activity">
    <reaction evidence="1">
        <text>3',3'-c-di-GMP + H2O = 5'-phosphoguanylyl(3'-&gt;5')guanosine + H(+)</text>
        <dbReference type="Rhea" id="RHEA:24902"/>
        <dbReference type="ChEBI" id="CHEBI:15377"/>
        <dbReference type="ChEBI" id="CHEBI:15378"/>
        <dbReference type="ChEBI" id="CHEBI:58754"/>
        <dbReference type="ChEBI" id="CHEBI:58805"/>
        <dbReference type="EC" id="3.1.4.52"/>
    </reaction>
    <physiologicalReaction direction="left-to-right" evidence="1">
        <dbReference type="Rhea" id="RHEA:24903"/>
    </physiologicalReaction>
</comment>
<dbReference type="GO" id="GO:0071732">
    <property type="term" value="P:cellular response to nitric oxide"/>
    <property type="evidence" value="ECO:0007669"/>
    <property type="project" value="UniProtKB-ARBA"/>
</dbReference>
<dbReference type="InterPro" id="IPR001633">
    <property type="entry name" value="EAL_dom"/>
</dbReference>
<feature type="domain" description="EAL" evidence="6">
    <location>
        <begin position="1283"/>
        <end position="1537"/>
    </location>
</feature>
<dbReference type="InterPro" id="IPR000700">
    <property type="entry name" value="PAS-assoc_C"/>
</dbReference>
<proteinExistence type="predicted"/>
<dbReference type="eggNOG" id="COG5001">
    <property type="taxonomic scope" value="Bacteria"/>
</dbReference>
<dbReference type="PROSITE" id="PS50112">
    <property type="entry name" value="PAS"/>
    <property type="match status" value="1"/>
</dbReference>
<dbReference type="GO" id="GO:0071111">
    <property type="term" value="F:cyclic-guanylate-specific phosphodiesterase activity"/>
    <property type="evidence" value="ECO:0007669"/>
    <property type="project" value="UniProtKB-EC"/>
</dbReference>
<feature type="transmembrane region" description="Helical" evidence="3">
    <location>
        <begin position="485"/>
        <end position="505"/>
    </location>
</feature>
<keyword evidence="9" id="KW-1185">Reference proteome</keyword>
<dbReference type="PROSITE" id="PS50113">
    <property type="entry name" value="PAC"/>
    <property type="match status" value="2"/>
</dbReference>
<dbReference type="FunFam" id="3.20.20.450:FF:000001">
    <property type="entry name" value="Cyclic di-GMP phosphodiesterase yahA"/>
    <property type="match status" value="1"/>
</dbReference>
<evidence type="ECO:0000256" key="1">
    <source>
        <dbReference type="ARBA" id="ARBA00051114"/>
    </source>
</evidence>
<dbReference type="SMART" id="SM00086">
    <property type="entry name" value="PAC"/>
    <property type="match status" value="2"/>
</dbReference>
<evidence type="ECO:0000256" key="2">
    <source>
        <dbReference type="SAM" id="Coils"/>
    </source>
</evidence>
<keyword evidence="3" id="KW-0472">Membrane</keyword>
<gene>
    <name evidence="8" type="ORF">OFAG_00661</name>
</gene>
<dbReference type="SMART" id="SM00267">
    <property type="entry name" value="GGDEF"/>
    <property type="match status" value="1"/>
</dbReference>
<organism evidence="8 9">
    <name type="scientific">Oxalobacter paraformigenes</name>
    <dbReference type="NCBI Taxonomy" id="556268"/>
    <lineage>
        <taxon>Bacteria</taxon>
        <taxon>Pseudomonadati</taxon>
        <taxon>Pseudomonadota</taxon>
        <taxon>Betaproteobacteria</taxon>
        <taxon>Burkholderiales</taxon>
        <taxon>Oxalobacteraceae</taxon>
        <taxon>Oxalobacter</taxon>
    </lineage>
</organism>
<dbReference type="Pfam" id="PF00563">
    <property type="entry name" value="EAL"/>
    <property type="match status" value="1"/>
</dbReference>
<feature type="domain" description="GGDEF" evidence="7">
    <location>
        <begin position="1142"/>
        <end position="1274"/>
    </location>
</feature>
<dbReference type="SUPFAM" id="SSF55785">
    <property type="entry name" value="PYP-like sensor domain (PAS domain)"/>
    <property type="match status" value="2"/>
</dbReference>
<feature type="transmembrane region" description="Helical" evidence="3">
    <location>
        <begin position="90"/>
        <end position="112"/>
    </location>
</feature>
<evidence type="ECO:0000313" key="8">
    <source>
        <dbReference type="EMBL" id="EEO27508.2"/>
    </source>
</evidence>
<dbReference type="Gene3D" id="3.30.70.270">
    <property type="match status" value="1"/>
</dbReference>
<dbReference type="FunFam" id="3.30.70.270:FF:000001">
    <property type="entry name" value="Diguanylate cyclase domain protein"/>
    <property type="match status" value="1"/>
</dbReference>
<dbReference type="NCBIfam" id="TIGR00229">
    <property type="entry name" value="sensory_box"/>
    <property type="match status" value="2"/>
</dbReference>
<feature type="domain" description="PAS" evidence="4">
    <location>
        <begin position="982"/>
        <end position="1031"/>
    </location>
</feature>
<feature type="domain" description="PAC" evidence="5">
    <location>
        <begin position="1058"/>
        <end position="1110"/>
    </location>
</feature>
<dbReference type="InterPro" id="IPR035965">
    <property type="entry name" value="PAS-like_dom_sf"/>
</dbReference>
<dbReference type="CDD" id="cd01949">
    <property type="entry name" value="GGDEF"/>
    <property type="match status" value="1"/>
</dbReference>
<evidence type="ECO:0000259" key="4">
    <source>
        <dbReference type="PROSITE" id="PS50112"/>
    </source>
</evidence>
<dbReference type="InterPro" id="IPR035919">
    <property type="entry name" value="EAL_sf"/>
</dbReference>
<dbReference type="EMBL" id="ACDP02000023">
    <property type="protein sequence ID" value="EEO27508.2"/>
    <property type="molecule type" value="Genomic_DNA"/>
</dbReference>
<dbReference type="InterPro" id="IPR003018">
    <property type="entry name" value="GAF"/>
</dbReference>
<dbReference type="PROSITE" id="PS51257">
    <property type="entry name" value="PROKAR_LIPOPROTEIN"/>
    <property type="match status" value="1"/>
</dbReference>
<feature type="transmembrane region" description="Helical" evidence="3">
    <location>
        <begin position="164"/>
        <end position="185"/>
    </location>
</feature>
<dbReference type="InterPro" id="IPR043128">
    <property type="entry name" value="Rev_trsase/Diguanyl_cyclase"/>
</dbReference>
<dbReference type="CDD" id="cd00130">
    <property type="entry name" value="PAS"/>
    <property type="match status" value="2"/>
</dbReference>
<dbReference type="Pfam" id="PF00990">
    <property type="entry name" value="GGDEF"/>
    <property type="match status" value="1"/>
</dbReference>
<reference evidence="8" key="1">
    <citation type="submission" date="2011-10" db="EMBL/GenBank/DDBJ databases">
        <title>The Genome Sequence of Oxalobacter formigenes HOxBLS.</title>
        <authorList>
            <consortium name="The Broad Institute Genome Sequencing Platform"/>
            <person name="Earl A."/>
            <person name="Ward D."/>
            <person name="Feldgarden M."/>
            <person name="Gevers D."/>
            <person name="Allison M.J."/>
            <person name="Humphrey S."/>
            <person name="Young S.K."/>
            <person name="Zeng Q."/>
            <person name="Gargeya S."/>
            <person name="Fitzgerald M."/>
            <person name="Haas B."/>
            <person name="Abouelleil A."/>
            <person name="Alvarado L."/>
            <person name="Arachchi H.M."/>
            <person name="Berlin A."/>
            <person name="Brown A."/>
            <person name="Chapman S.B."/>
            <person name="Chen Z."/>
            <person name="Dunbar C."/>
            <person name="Freedman E."/>
            <person name="Gearin G."/>
            <person name="Goldberg J."/>
            <person name="Griggs A."/>
            <person name="Gujja S."/>
            <person name="Heiman D."/>
            <person name="Howarth C."/>
            <person name="Larson L."/>
            <person name="Lui A."/>
            <person name="MacDonald P.J.P."/>
            <person name="Montmayeur A."/>
            <person name="Murphy C."/>
            <person name="Neiman D."/>
            <person name="Pearson M."/>
            <person name="Priest M."/>
            <person name="Roberts A."/>
            <person name="Saif S."/>
            <person name="Shea T."/>
            <person name="Shenoy N."/>
            <person name="Sisk P."/>
            <person name="Stolte C."/>
            <person name="Sykes S."/>
            <person name="Wortman J."/>
            <person name="Nusbaum C."/>
            <person name="Birren B."/>
        </authorList>
    </citation>
    <scope>NUCLEOTIDE SEQUENCE [LARGE SCALE GENOMIC DNA]</scope>
    <source>
        <strain evidence="8">HOxBLS</strain>
    </source>
</reference>
<evidence type="ECO:0000259" key="5">
    <source>
        <dbReference type="PROSITE" id="PS50113"/>
    </source>
</evidence>
<keyword evidence="3" id="KW-0812">Transmembrane</keyword>
<accession>C3X2S2</accession>
<dbReference type="SUPFAM" id="SSF55781">
    <property type="entry name" value="GAF domain-like"/>
    <property type="match status" value="2"/>
</dbReference>
<feature type="domain" description="PAC" evidence="5">
    <location>
        <begin position="553"/>
        <end position="605"/>
    </location>
</feature>
<feature type="transmembrane region" description="Helical" evidence="3">
    <location>
        <begin position="121"/>
        <end position="144"/>
    </location>
</feature>
<protein>
    <submittedName>
        <fullName evidence="8">Diguanylate cyclase (GGDEF) domain-containing protein</fullName>
    </submittedName>
</protein>
<feature type="coiled-coil region" evidence="2">
    <location>
        <begin position="783"/>
        <end position="824"/>
    </location>
</feature>
<dbReference type="InterPro" id="IPR052155">
    <property type="entry name" value="Biofilm_reg_signaling"/>
</dbReference>
<feature type="transmembrane region" description="Helical" evidence="3">
    <location>
        <begin position="20"/>
        <end position="40"/>
    </location>
</feature>
<dbReference type="Gene3D" id="3.30.450.20">
    <property type="entry name" value="PAS domain"/>
    <property type="match status" value="2"/>
</dbReference>
<dbReference type="Proteomes" id="UP000003973">
    <property type="component" value="Unassembled WGS sequence"/>
</dbReference>
<evidence type="ECO:0000259" key="6">
    <source>
        <dbReference type="PROSITE" id="PS50883"/>
    </source>
</evidence>
<dbReference type="Gene3D" id="3.30.450.40">
    <property type="match status" value="2"/>
</dbReference>
<name>C3X2S2_9BURK</name>
<dbReference type="Gene3D" id="3.20.20.450">
    <property type="entry name" value="EAL domain"/>
    <property type="match status" value="1"/>
</dbReference>
<dbReference type="NCBIfam" id="TIGR00254">
    <property type="entry name" value="GGDEF"/>
    <property type="match status" value="1"/>
</dbReference>
<feature type="transmembrane region" description="Helical" evidence="3">
    <location>
        <begin position="47"/>
        <end position="70"/>
    </location>
</feature>
<dbReference type="InterPro" id="IPR000160">
    <property type="entry name" value="GGDEF_dom"/>
</dbReference>
<dbReference type="CDD" id="cd01948">
    <property type="entry name" value="EAL"/>
    <property type="match status" value="1"/>
</dbReference>
<dbReference type="SMART" id="SM00065">
    <property type="entry name" value="GAF"/>
    <property type="match status" value="2"/>
</dbReference>
<feature type="transmembrane region" description="Helical" evidence="3">
    <location>
        <begin position="441"/>
        <end position="464"/>
    </location>
</feature>
<dbReference type="SMART" id="SM00052">
    <property type="entry name" value="EAL"/>
    <property type="match status" value="1"/>
</dbReference>
<dbReference type="PROSITE" id="PS50883">
    <property type="entry name" value="EAL"/>
    <property type="match status" value="1"/>
</dbReference>
<dbReference type="Pfam" id="PF13185">
    <property type="entry name" value="GAF_2"/>
    <property type="match status" value="2"/>
</dbReference>
<dbReference type="PANTHER" id="PTHR44757">
    <property type="entry name" value="DIGUANYLATE CYCLASE DGCP"/>
    <property type="match status" value="1"/>
</dbReference>
<sequence>MTQFKQWMQDAPVRPVRITLIYFIFGLLWMLACCFIGINTDWKNDELLFVLFANRFLYAVLSSLFLYVLLRKIKTFPAIGKWNLSPKKLVVANFLFCLFWIAFIRLFTYLALDDFTLRAQFIYVSGLLLIGCSSVFLFLLLSSIQNRADANRQDTPFVLPRNAYRIMLAFVCLALSIPLISFLFIELLTPKIEKNAFSELEMSSGIRAKQLEGWLDEREHSTFLTLTSPGFIDDVRKLQTTRSPAAKTAILARLESLKTAQQYDSLILFDAQRHPLFSVGKPVNRSYLNRQIDNAAGKTYEELNKKDKNRRDFIVPLYFISTSVPLGWVYVKLDEQAYLSAYLDHWARDIANKRILLIDREGNDFMLYRTEQDESGKVVVRSYNATGNVLPQAIAAGERRVKGPTLYKEIALAAWHPVEGMDWYAVVKIDRKNLMAPVRSLALWFNLAFITILIIFGIVLLFIWHMVQRSQLIASDLREKQLLNNFYTLPFIGMGILSVSLDKWIHFNDKLCEIFGYTPEEFGKKGWNELCDTPCAEENRGIESLKRGDIDEFREEKAFRRKNGRNAIAEVHFRCVAKDDGAPDYLVVTVEDITERKKAQTEIYRLSQLYATLSHCNQAIVHSKTEKELFQQICYGIVHYSGRRFTMAWVGLIDENAEKVDMTVSYGIPEELAEPFRTMSIVSRFDNIRENSPAGIAIREKRTVWIQDVWKDPFLANWIELFNKMEIRSLAAFPLYQDGKTIGVLKVYSPEPESYDAQSKNLLTEMTSDINFALDNFFHEALRKQTQKELEESENNYRRLYTERMQAEEEVQRLNRLYAALSQCNQSIIRCKNERELFTQICEDIVEYGQMNLVWVGLVDKKTQDIVPVASAGEHQDYLKGLYINVLPDHPAGQGPAGQVVRENKPIWMQDFLHEPAMKHWQKHIEHFKWRSSAILPLHRNGNVIGVMFFYSNVLNAFTESSQRLLLELVEDIDFALEHFEKEEQLQLSAQIFAQSSEGIMLLDPNCHIVMVNSAFTHITGYSEEETLGRNPKMLASGQHDRNFYATMWEAIETEGRWQGEVWNRRKDGSLYPEWLLIQTMRDSRGTLTHYIGTFTDLTERKETEERVQWLAHFDPLTGLPNRTLLHIRSNLAISLAQRRHEPLALMFLDLDNFKNVNDSLGHGVGDELLKQFSQRLVNAVREQDTISRLGGDEFVLVLPGTDTDGAAYLAERLLNIAARQYNIERHEINLTVSIGIAMYPTDGTDFDTLWRSADAAMYRAKQSGRNDYCFFTTEMQARSARTLQIDNALRRALERNQFSLVYQPQLSLNTNRIVGFEALIRWTHPQFGNTPPDEFIPIAESNGQIIPIGEWVLKTAVRQLRLWQDNGLKDVTISVNLSAVQFRHPRLPELVMAILEEAGVSPECLQLELTEGVAMENPLAAITVIDELRKKGIRISIDDFGTGYSSLTYLKRFNVYSLKIDRSFVQDLPNDTEDMAIVSAVISLADSLGMITVAEGVETKEQLEFLRSRGCTEIQGYYLSRPLQADAVFSFIEDDHMKTIS</sequence>